<gene>
    <name evidence="6" type="ORF">SAMN02745202_00475</name>
</gene>
<dbReference type="InterPro" id="IPR029058">
    <property type="entry name" value="AB_hydrolase_fold"/>
</dbReference>
<dbReference type="RefSeq" id="WP_025069913.1">
    <property type="nucleotide sequence ID" value="NZ_FUXK01000004.1"/>
</dbReference>
<feature type="region of interest" description="Disordered" evidence="4">
    <location>
        <begin position="419"/>
        <end position="438"/>
    </location>
</feature>
<evidence type="ECO:0000313" key="6">
    <source>
        <dbReference type="EMBL" id="SJZ56484.1"/>
    </source>
</evidence>
<dbReference type="PROSITE" id="PS00941">
    <property type="entry name" value="CARBOXYLESTERASE_B_2"/>
    <property type="match status" value="1"/>
</dbReference>
<dbReference type="PANTHER" id="PTHR11559">
    <property type="entry name" value="CARBOXYLESTERASE"/>
    <property type="match status" value="1"/>
</dbReference>
<evidence type="ECO:0000256" key="3">
    <source>
        <dbReference type="RuleBase" id="RU361235"/>
    </source>
</evidence>
<comment type="similarity">
    <text evidence="1 3">Belongs to the type-B carboxylesterase/lipase family.</text>
</comment>
<dbReference type="SUPFAM" id="SSF53474">
    <property type="entry name" value="alpha/beta-Hydrolases"/>
    <property type="match status" value="1"/>
</dbReference>
<dbReference type="Proteomes" id="UP000190065">
    <property type="component" value="Unassembled WGS sequence"/>
</dbReference>
<dbReference type="AlphaFoldDB" id="A0A1T4LPU6"/>
<feature type="chain" id="PRO_5010397676" description="Carboxylic ester hydrolase" evidence="3">
    <location>
        <begin position="20"/>
        <end position="537"/>
    </location>
</feature>
<evidence type="ECO:0000256" key="4">
    <source>
        <dbReference type="SAM" id="MobiDB-lite"/>
    </source>
</evidence>
<dbReference type="InterPro" id="IPR019826">
    <property type="entry name" value="Carboxylesterase_B_AS"/>
</dbReference>
<keyword evidence="2 3" id="KW-0378">Hydrolase</keyword>
<dbReference type="Pfam" id="PF00135">
    <property type="entry name" value="COesterase"/>
    <property type="match status" value="1"/>
</dbReference>
<protein>
    <recommendedName>
        <fullName evidence="3">Carboxylic ester hydrolase</fullName>
        <ecNumber evidence="3">3.1.1.-</ecNumber>
    </recommendedName>
</protein>
<organism evidence="6 7">
    <name type="scientific">Segatella oulorum</name>
    <dbReference type="NCBI Taxonomy" id="28136"/>
    <lineage>
        <taxon>Bacteria</taxon>
        <taxon>Pseudomonadati</taxon>
        <taxon>Bacteroidota</taxon>
        <taxon>Bacteroidia</taxon>
        <taxon>Bacteroidales</taxon>
        <taxon>Prevotellaceae</taxon>
        <taxon>Segatella</taxon>
    </lineage>
</organism>
<dbReference type="InterPro" id="IPR050309">
    <property type="entry name" value="Type-B_Carboxylest/Lipase"/>
</dbReference>
<evidence type="ECO:0000256" key="2">
    <source>
        <dbReference type="ARBA" id="ARBA00022801"/>
    </source>
</evidence>
<dbReference type="GO" id="GO:0016787">
    <property type="term" value="F:hydrolase activity"/>
    <property type="evidence" value="ECO:0007669"/>
    <property type="project" value="UniProtKB-KW"/>
</dbReference>
<evidence type="ECO:0000256" key="1">
    <source>
        <dbReference type="ARBA" id="ARBA00005964"/>
    </source>
</evidence>
<dbReference type="EC" id="3.1.1.-" evidence="3"/>
<dbReference type="InterPro" id="IPR019819">
    <property type="entry name" value="Carboxylesterase_B_CS"/>
</dbReference>
<reference evidence="6 7" key="1">
    <citation type="submission" date="2017-02" db="EMBL/GenBank/DDBJ databases">
        <authorList>
            <person name="Peterson S.W."/>
        </authorList>
    </citation>
    <scope>NUCLEOTIDE SEQUENCE [LARGE SCALE GENOMIC DNA]</scope>
    <source>
        <strain evidence="6 7">ATCC 43324</strain>
    </source>
</reference>
<accession>A0A1T4LPU6</accession>
<dbReference type="STRING" id="28136.SAMN02745202_00475"/>
<proteinExistence type="inferred from homology"/>
<dbReference type="InterPro" id="IPR002018">
    <property type="entry name" value="CarbesteraseB"/>
</dbReference>
<sequence length="537" mass="59406">MKKLFLSTLALLCWAIAWAQGPQVKVEGGMIEGIDSSGVKIFRGIPFAAPPINNLRWKAPQPVVAWKGVRSAKEFGANPLQKNIFGDMVFGSKAFSEDCLYLNVWTPTRTYREKLPVLIYFNGGGFVAGSGSEPRYQGLTLARKGIIVVTANYRESVFGFLSTKALSKENSKENGYQGSGNQGLMDQAAAIKWVYNNIEAFGGDPKRITIDGESAGSASVSAQMVSPMSRGYFSQVMASSGSLMGTRHVASLQEAEQFGDAFMKKAGCKNLEELRRMPAQKLLDLYQTVGFQTACIDGKFLVEQPIATYEKNQQAQVPALIGFNNCELPVIFMLGKAPTLENLKPYVQSFFNTNPDDVLALYNIHSDADIVNRPGYELGGDIFIAYSTWKWLDLLAKNNPQPVYRYLYCHARPEMTVQDKQPGLAGGTTEKKANEPAMPAVPGAVHSADIEYAMGNLATNPMFKWNADDYQVSEIFQQIYLNFVKTGNPNGLGLPQWDAINGKEVAPVMYIDLHTRQVVSPKIEARYRTIDRWLMNK</sequence>
<name>A0A1T4LPU6_9BACT</name>
<dbReference type="EMBL" id="FUXK01000004">
    <property type="protein sequence ID" value="SJZ56484.1"/>
    <property type="molecule type" value="Genomic_DNA"/>
</dbReference>
<keyword evidence="3" id="KW-0732">Signal</keyword>
<feature type="signal peptide" evidence="3">
    <location>
        <begin position="1"/>
        <end position="19"/>
    </location>
</feature>
<dbReference type="Gene3D" id="3.40.50.1820">
    <property type="entry name" value="alpha/beta hydrolase"/>
    <property type="match status" value="1"/>
</dbReference>
<evidence type="ECO:0000259" key="5">
    <source>
        <dbReference type="Pfam" id="PF00135"/>
    </source>
</evidence>
<dbReference type="eggNOG" id="COG2272">
    <property type="taxonomic scope" value="Bacteria"/>
</dbReference>
<feature type="domain" description="Carboxylesterase type B" evidence="5">
    <location>
        <begin position="21"/>
        <end position="518"/>
    </location>
</feature>
<evidence type="ECO:0000313" key="7">
    <source>
        <dbReference type="Proteomes" id="UP000190065"/>
    </source>
</evidence>
<dbReference type="PROSITE" id="PS00122">
    <property type="entry name" value="CARBOXYLESTERASE_B_1"/>
    <property type="match status" value="1"/>
</dbReference>